<gene>
    <name evidence="1" type="ORF">DACRYDRAFT_30394</name>
</gene>
<dbReference type="EMBL" id="JH795911">
    <property type="protein sequence ID" value="EJT96494.1"/>
    <property type="molecule type" value="Genomic_DNA"/>
</dbReference>
<sequence>AHLIMLFGDMPAVAKLMHRKGHAGNQPCRFCNISSVCANGHKGIPLDQQSFHSSSSTASAQYDPLNLPLCSHNSILCEAKSVMQAESHAEAEHCAKASGINGISIWQHFGSIIWPTSFPLDFMHLVFENVVPLLLDLWLGVSKHCVEGDTFTLLHAIWTNIAKQVAKSGNTIAGAFGQHVPHLLNKQHEFTAEAYMLWITQLAPVVLLWQFTNEAYYHHLVKLSHFINDCLSFSYHTGFMTMLCKCLAKWVLQYERL</sequence>
<proteinExistence type="predicted"/>
<dbReference type="OrthoDB" id="2404451at2759"/>
<feature type="non-terminal residue" evidence="1">
    <location>
        <position position="257"/>
    </location>
</feature>
<dbReference type="RefSeq" id="XP_040623392.1">
    <property type="nucleotide sequence ID" value="XM_040774338.1"/>
</dbReference>
<reference evidence="1 2" key="1">
    <citation type="journal article" date="2012" name="Science">
        <title>The Paleozoic origin of enzymatic lignin decomposition reconstructed from 31 fungal genomes.</title>
        <authorList>
            <person name="Floudas D."/>
            <person name="Binder M."/>
            <person name="Riley R."/>
            <person name="Barry K."/>
            <person name="Blanchette R.A."/>
            <person name="Henrissat B."/>
            <person name="Martinez A.T."/>
            <person name="Otillar R."/>
            <person name="Spatafora J.W."/>
            <person name="Yadav J.S."/>
            <person name="Aerts A."/>
            <person name="Benoit I."/>
            <person name="Boyd A."/>
            <person name="Carlson A."/>
            <person name="Copeland A."/>
            <person name="Coutinho P.M."/>
            <person name="de Vries R.P."/>
            <person name="Ferreira P."/>
            <person name="Findley K."/>
            <person name="Foster B."/>
            <person name="Gaskell J."/>
            <person name="Glotzer D."/>
            <person name="Gorecki P."/>
            <person name="Heitman J."/>
            <person name="Hesse C."/>
            <person name="Hori C."/>
            <person name="Igarashi K."/>
            <person name="Jurgens J.A."/>
            <person name="Kallen N."/>
            <person name="Kersten P."/>
            <person name="Kohler A."/>
            <person name="Kuees U."/>
            <person name="Kumar T.K.A."/>
            <person name="Kuo A."/>
            <person name="LaButti K."/>
            <person name="Larrondo L.F."/>
            <person name="Lindquist E."/>
            <person name="Ling A."/>
            <person name="Lombard V."/>
            <person name="Lucas S."/>
            <person name="Lundell T."/>
            <person name="Martin R."/>
            <person name="McLaughlin D.J."/>
            <person name="Morgenstern I."/>
            <person name="Morin E."/>
            <person name="Murat C."/>
            <person name="Nagy L.G."/>
            <person name="Nolan M."/>
            <person name="Ohm R.A."/>
            <person name="Patyshakuliyeva A."/>
            <person name="Rokas A."/>
            <person name="Ruiz-Duenas F.J."/>
            <person name="Sabat G."/>
            <person name="Salamov A."/>
            <person name="Samejima M."/>
            <person name="Schmutz J."/>
            <person name="Slot J.C."/>
            <person name="St John F."/>
            <person name="Stenlid J."/>
            <person name="Sun H."/>
            <person name="Sun S."/>
            <person name="Syed K."/>
            <person name="Tsang A."/>
            <person name="Wiebenga A."/>
            <person name="Young D."/>
            <person name="Pisabarro A."/>
            <person name="Eastwood D.C."/>
            <person name="Martin F."/>
            <person name="Cullen D."/>
            <person name="Grigoriev I.V."/>
            <person name="Hibbett D.S."/>
        </authorList>
    </citation>
    <scope>NUCLEOTIDE SEQUENCE [LARGE SCALE GENOMIC DNA]</scope>
    <source>
        <strain evidence="1 2">DJM-731 SS1</strain>
    </source>
</reference>
<protein>
    <submittedName>
        <fullName evidence="1">Uncharacterized protein</fullName>
    </submittedName>
</protein>
<name>M5FPK9_DACPD</name>
<evidence type="ECO:0000313" key="2">
    <source>
        <dbReference type="Proteomes" id="UP000030653"/>
    </source>
</evidence>
<evidence type="ECO:0000313" key="1">
    <source>
        <dbReference type="EMBL" id="EJT96494.1"/>
    </source>
</evidence>
<dbReference type="Proteomes" id="UP000030653">
    <property type="component" value="Unassembled WGS sequence"/>
</dbReference>
<dbReference type="OMA" id="CRICNIV"/>
<organism evidence="1 2">
    <name type="scientific">Dacryopinax primogenitus (strain DJM 731)</name>
    <name type="common">Brown rot fungus</name>
    <dbReference type="NCBI Taxonomy" id="1858805"/>
    <lineage>
        <taxon>Eukaryota</taxon>
        <taxon>Fungi</taxon>
        <taxon>Dikarya</taxon>
        <taxon>Basidiomycota</taxon>
        <taxon>Agaricomycotina</taxon>
        <taxon>Dacrymycetes</taxon>
        <taxon>Dacrymycetales</taxon>
        <taxon>Dacrymycetaceae</taxon>
        <taxon>Dacryopinax</taxon>
    </lineage>
</organism>
<dbReference type="STRING" id="1858805.M5FPK9"/>
<dbReference type="GeneID" id="63689400"/>
<dbReference type="HOGENOM" id="CLU_026593_0_0_1"/>
<keyword evidence="2" id="KW-1185">Reference proteome</keyword>
<accession>M5FPK9</accession>
<feature type="non-terminal residue" evidence="1">
    <location>
        <position position="1"/>
    </location>
</feature>
<dbReference type="AlphaFoldDB" id="M5FPK9"/>